<feature type="compositionally biased region" description="Low complexity" evidence="12">
    <location>
        <begin position="106"/>
        <end position="126"/>
    </location>
</feature>
<evidence type="ECO:0000256" key="5">
    <source>
        <dbReference type="ARBA" id="ARBA00022737"/>
    </source>
</evidence>
<accession>A0A1Y1VDC9</accession>
<dbReference type="EMBL" id="MCFH01000013">
    <property type="protein sequence ID" value="ORX53409.1"/>
    <property type="molecule type" value="Genomic_DNA"/>
</dbReference>
<dbReference type="SUPFAM" id="SSF50685">
    <property type="entry name" value="Barwin-like endoglucanases"/>
    <property type="match status" value="1"/>
</dbReference>
<dbReference type="InterPro" id="IPR009034">
    <property type="entry name" value="Dockerin_dom_fun_sf"/>
</dbReference>
<comment type="similarity">
    <text evidence="2">Belongs to the glycosyl hydrolase 45 (cellulase K) family.</text>
</comment>
<keyword evidence="8" id="KW-0119">Carbohydrate metabolism</keyword>
<evidence type="ECO:0000313" key="15">
    <source>
        <dbReference type="EMBL" id="ORX53409.1"/>
    </source>
</evidence>
<dbReference type="InterPro" id="IPR002883">
    <property type="entry name" value="CBM10/Dockerin_dom"/>
</dbReference>
<evidence type="ECO:0000256" key="2">
    <source>
        <dbReference type="ARBA" id="ARBA00007793"/>
    </source>
</evidence>
<feature type="active site" description="Nucleophile" evidence="11">
    <location>
        <position position="261"/>
    </location>
</feature>
<dbReference type="Pfam" id="PF02015">
    <property type="entry name" value="Glyco_hydro_45"/>
    <property type="match status" value="1"/>
</dbReference>
<evidence type="ECO:0000256" key="9">
    <source>
        <dbReference type="ARBA" id="ARBA00023295"/>
    </source>
</evidence>
<dbReference type="Proteomes" id="UP000193719">
    <property type="component" value="Unassembled WGS sequence"/>
</dbReference>
<keyword evidence="7" id="KW-0136">Cellulose degradation</keyword>
<dbReference type="EC" id="3.2.1.4" evidence="3 11"/>
<protein>
    <recommendedName>
        <fullName evidence="3 11">Cellulase</fullName>
        <ecNumber evidence="3 11">3.2.1.4</ecNumber>
    </recommendedName>
</protein>
<feature type="chain" id="PRO_5012169131" description="Cellulase" evidence="13">
    <location>
        <begin position="19"/>
        <end position="456"/>
    </location>
</feature>
<keyword evidence="5" id="KW-0677">Repeat</keyword>
<dbReference type="Pfam" id="PF02013">
    <property type="entry name" value="CBM_10"/>
    <property type="match status" value="2"/>
</dbReference>
<evidence type="ECO:0000256" key="6">
    <source>
        <dbReference type="ARBA" id="ARBA00022801"/>
    </source>
</evidence>
<dbReference type="InterPro" id="IPR052288">
    <property type="entry name" value="GH45_Enzymes"/>
</dbReference>
<organism evidence="15 16">
    <name type="scientific">Piromyces finnis</name>
    <dbReference type="NCBI Taxonomy" id="1754191"/>
    <lineage>
        <taxon>Eukaryota</taxon>
        <taxon>Fungi</taxon>
        <taxon>Fungi incertae sedis</taxon>
        <taxon>Chytridiomycota</taxon>
        <taxon>Chytridiomycota incertae sedis</taxon>
        <taxon>Neocallimastigomycetes</taxon>
        <taxon>Neocallimastigales</taxon>
        <taxon>Neocallimastigaceae</taxon>
        <taxon>Piromyces</taxon>
    </lineage>
</organism>
<keyword evidence="9" id="KW-0326">Glycosidase</keyword>
<gene>
    <name evidence="15" type="ORF">BCR36DRAFT_349339</name>
</gene>
<evidence type="ECO:0000256" key="4">
    <source>
        <dbReference type="ARBA" id="ARBA00022729"/>
    </source>
</evidence>
<keyword evidence="10" id="KW-0624">Polysaccharide degradation</keyword>
<proteinExistence type="inferred from homology"/>
<feature type="signal peptide" evidence="13">
    <location>
        <begin position="1"/>
        <end position="18"/>
    </location>
</feature>
<reference evidence="15 16" key="1">
    <citation type="submission" date="2016-08" db="EMBL/GenBank/DDBJ databases">
        <title>Genomes of anaerobic fungi encode conserved fungal cellulosomes for biomass hydrolysis.</title>
        <authorList>
            <consortium name="DOE Joint Genome Institute"/>
            <person name="Haitjema C.H."/>
            <person name="Gilmore S.P."/>
            <person name="Henske J.K."/>
            <person name="Solomon K.V."/>
            <person name="De Groot R."/>
            <person name="Kuo A."/>
            <person name="Mondo S.J."/>
            <person name="Salamov A.A."/>
            <person name="Labutti K."/>
            <person name="Zhao Z."/>
            <person name="Chiniquy J."/>
            <person name="Barry K."/>
            <person name="Brewer H.M."/>
            <person name="Purvine S.O."/>
            <person name="Wright A.T."/>
            <person name="Boxma B."/>
            <person name="Van Alen T."/>
            <person name="Hackstein J.H."/>
            <person name="Baker S.E."/>
            <person name="Grigoriev I.V."/>
            <person name="O'Malley M.A."/>
        </authorList>
    </citation>
    <scope>NUCLEOTIDE SEQUENCE [LARGE SCALE GENOMIC DNA]</scope>
    <source>
        <strain evidence="16">finn</strain>
    </source>
</reference>
<evidence type="ECO:0000256" key="10">
    <source>
        <dbReference type="ARBA" id="ARBA00023326"/>
    </source>
</evidence>
<feature type="domain" description="CBM10" evidence="14">
    <location>
        <begin position="63"/>
        <end position="98"/>
    </location>
</feature>
<dbReference type="PROSITE" id="PS01140">
    <property type="entry name" value="GLYCOSYL_HYDROL_F45"/>
    <property type="match status" value="1"/>
</dbReference>
<dbReference type="OrthoDB" id="2104063at2759"/>
<dbReference type="PANTHER" id="PTHR39730:SF1">
    <property type="entry name" value="ENDOGLUCANASE 1"/>
    <property type="match status" value="1"/>
</dbReference>
<dbReference type="SUPFAM" id="SSF64571">
    <property type="entry name" value="Cellulose docking domain, dockering"/>
    <property type="match status" value="2"/>
</dbReference>
<dbReference type="InterPro" id="IPR000334">
    <property type="entry name" value="Glyco_hydro_45"/>
</dbReference>
<keyword evidence="6" id="KW-0378">Hydrolase</keyword>
<feature type="domain" description="CBM10" evidence="14">
    <location>
        <begin position="18"/>
        <end position="54"/>
    </location>
</feature>
<dbReference type="PROSITE" id="PS51763">
    <property type="entry name" value="CBM10"/>
    <property type="match status" value="3"/>
</dbReference>
<reference evidence="15 16" key="2">
    <citation type="submission" date="2016-08" db="EMBL/GenBank/DDBJ databases">
        <title>Pervasive Adenine N6-methylation of Active Genes in Fungi.</title>
        <authorList>
            <consortium name="DOE Joint Genome Institute"/>
            <person name="Mondo S.J."/>
            <person name="Dannebaum R.O."/>
            <person name="Kuo R.C."/>
            <person name="Labutti K."/>
            <person name="Haridas S."/>
            <person name="Kuo A."/>
            <person name="Salamov A."/>
            <person name="Ahrendt S.R."/>
            <person name="Lipzen A."/>
            <person name="Sullivan W."/>
            <person name="Andreopoulos W.B."/>
            <person name="Clum A."/>
            <person name="Lindquist E."/>
            <person name="Daum C."/>
            <person name="Ramamoorthy G.K."/>
            <person name="Gryganskyi A."/>
            <person name="Culley D."/>
            <person name="Magnuson J.K."/>
            <person name="James T.Y."/>
            <person name="O'Malley M.A."/>
            <person name="Stajich J.E."/>
            <person name="Spatafora J.W."/>
            <person name="Visel A."/>
            <person name="Grigoriev I.V."/>
        </authorList>
    </citation>
    <scope>NUCLEOTIDE SEQUENCE [LARGE SCALE GENOMIC DNA]</scope>
    <source>
        <strain evidence="16">finn</strain>
    </source>
</reference>
<evidence type="ECO:0000256" key="7">
    <source>
        <dbReference type="ARBA" id="ARBA00023001"/>
    </source>
</evidence>
<dbReference type="GO" id="GO:0030245">
    <property type="term" value="P:cellulose catabolic process"/>
    <property type="evidence" value="ECO:0007669"/>
    <property type="project" value="UniProtKB-KW"/>
</dbReference>
<evidence type="ECO:0000256" key="3">
    <source>
        <dbReference type="ARBA" id="ARBA00012601"/>
    </source>
</evidence>
<dbReference type="Gene3D" id="2.40.40.10">
    <property type="entry name" value="RlpA-like domain"/>
    <property type="match status" value="1"/>
</dbReference>
<evidence type="ECO:0000256" key="11">
    <source>
        <dbReference type="PROSITE-ProRule" id="PRU10069"/>
    </source>
</evidence>
<comment type="catalytic activity">
    <reaction evidence="1 11">
        <text>Endohydrolysis of (1-&gt;4)-beta-D-glucosidic linkages in cellulose, lichenin and cereal beta-D-glucans.</text>
        <dbReference type="EC" id="3.2.1.4"/>
    </reaction>
</comment>
<dbReference type="Gene3D" id="3.90.1220.10">
    <property type="entry name" value="Cellulose docking domain, dockering"/>
    <property type="match status" value="2"/>
</dbReference>
<sequence>MQFKNALLATALLVSVKACSFLPDYPCCQPGAEVVYVDETGNWGVENGNWCGIEPEQPTSGASCWSLPDYPCCNGNDIVYSDESGDWGVENGEWCGIVKQATTQKTTQRTTQKTTQKSTVQPTKTQNNGSYTMKPFEAVCTVNTDQTDCVEAWKQCGGAGMEEKCCQAGTTCKGSEGYKQCEPDVNAELRPATGKGPHGQKWCDTCTVYNEQDGFLWGWEDGKACEIKMCECNDILNNDYMDWEHEYPIGKKVGTTTRYWDCCKPSCSWPEKALVTQPVQQCKIDGITPITNYSAKSGCEGGESYMCLNQQPWAVSEVLSYGYAAASIEGLTEADWCCRCYAITFTEGPARGKQLVVQVTNTGGDLGANHFDLQIPGGGVGIFNGCSTQFNTDTDGWGNRYGGVGKRSECDILPEAIRDACYWRFDWFLGSDNPAMVFDEVECPIELTQNTGCIHK</sequence>
<evidence type="ECO:0000256" key="1">
    <source>
        <dbReference type="ARBA" id="ARBA00000966"/>
    </source>
</evidence>
<evidence type="ECO:0000313" key="16">
    <source>
        <dbReference type="Proteomes" id="UP000193719"/>
    </source>
</evidence>
<evidence type="ECO:0000256" key="8">
    <source>
        <dbReference type="ARBA" id="ARBA00023277"/>
    </source>
</evidence>
<evidence type="ECO:0000256" key="13">
    <source>
        <dbReference type="SAM" id="SignalP"/>
    </source>
</evidence>
<comment type="caution">
    <text evidence="15">The sequence shown here is derived from an EMBL/GenBank/DDBJ whole genome shotgun (WGS) entry which is preliminary data.</text>
</comment>
<keyword evidence="16" id="KW-1185">Reference proteome</keyword>
<evidence type="ECO:0000256" key="12">
    <source>
        <dbReference type="SAM" id="MobiDB-lite"/>
    </source>
</evidence>
<evidence type="ECO:0000259" key="14">
    <source>
        <dbReference type="PROSITE" id="PS51763"/>
    </source>
</evidence>
<dbReference type="STRING" id="1754191.A0A1Y1VDC9"/>
<dbReference type="GO" id="GO:0008810">
    <property type="term" value="F:cellulase activity"/>
    <property type="evidence" value="ECO:0007669"/>
    <property type="project" value="UniProtKB-EC"/>
</dbReference>
<dbReference type="InterPro" id="IPR036908">
    <property type="entry name" value="RlpA-like_sf"/>
</dbReference>
<feature type="region of interest" description="Disordered" evidence="12">
    <location>
        <begin position="106"/>
        <end position="128"/>
    </location>
</feature>
<dbReference type="PANTHER" id="PTHR39730">
    <property type="entry name" value="ENDOGLUCANASE 1"/>
    <property type="match status" value="1"/>
</dbReference>
<feature type="domain" description="CBM10" evidence="14">
    <location>
        <begin position="189"/>
        <end position="228"/>
    </location>
</feature>
<dbReference type="AlphaFoldDB" id="A0A1Y1VDC9"/>
<name>A0A1Y1VDC9_9FUNG</name>
<keyword evidence="4 13" id="KW-0732">Signal</keyword>